<dbReference type="Pfam" id="PF13517">
    <property type="entry name" value="FG-GAP_3"/>
    <property type="match status" value="1"/>
</dbReference>
<evidence type="ECO:0000256" key="1">
    <source>
        <dbReference type="ARBA" id="ARBA00022729"/>
    </source>
</evidence>
<dbReference type="Pfam" id="PF03995">
    <property type="entry name" value="Inhibitor_I36"/>
    <property type="match status" value="1"/>
</dbReference>
<gene>
    <name evidence="3" type="ORF">Pmi06nite_19910</name>
</gene>
<accession>A0A8J3X697</accession>
<dbReference type="SUPFAM" id="SSF69318">
    <property type="entry name" value="Integrin alpha N-terminal domain"/>
    <property type="match status" value="1"/>
</dbReference>
<dbReference type="InterPro" id="IPR028994">
    <property type="entry name" value="Integrin_alpha_N"/>
</dbReference>
<dbReference type="RefSeq" id="WP_203952580.1">
    <property type="nucleotide sequence ID" value="NZ_BOOO01000009.1"/>
</dbReference>
<keyword evidence="1 2" id="KW-0732">Signal</keyword>
<evidence type="ECO:0000313" key="4">
    <source>
        <dbReference type="Proteomes" id="UP000650628"/>
    </source>
</evidence>
<sequence>MALRSKRARIVRAASTITALVVAAGVTMAGSANAYPSSYDRCPKGYFCLFSGLDGKGTVWKFRTDQHDLGFAGRHATSFTNRTAGYACLFGGKDYTTEDDRTIFSMDSWGSGGMNMTSEVAQWRNHMGSLNLAPTWHECSSRVQYVDWTRPANEPDGTPKPFGSFLGDGHSQMLMRSPQGRLWVLPGDGNTPIDLGERLKGMTTLVRHGDYSGDGREDIIARDAKGVLWLYPGNGKKALGARKLIAYGWNKMSLISAAGDLTGDTKNDLVARDTKGDLWLYPGNGKGGFGKRQRIGRGWNNKTAVVGIGDLTGDHKDDLVARDTKGDLWLYPRTGKGVFAARRIVGHRFSKTWRLFAIGDVNGDRRNDLYTSGNNDLRLYLGTTKGTLKQSSAWGIVNNGIEPSEVVF</sequence>
<dbReference type="InterPro" id="IPR013517">
    <property type="entry name" value="FG-GAP"/>
</dbReference>
<protein>
    <submittedName>
        <fullName evidence="3">ATP/GTP-binding protein</fullName>
    </submittedName>
</protein>
<dbReference type="Gene3D" id="2.130.10.130">
    <property type="entry name" value="Integrin alpha, N-terminal"/>
    <property type="match status" value="1"/>
</dbReference>
<keyword evidence="4" id="KW-1185">Reference proteome</keyword>
<dbReference type="PANTHER" id="PTHR44103:SF1">
    <property type="entry name" value="PROPROTEIN CONVERTASE P"/>
    <property type="match status" value="1"/>
</dbReference>
<dbReference type="Proteomes" id="UP000650628">
    <property type="component" value="Unassembled WGS sequence"/>
</dbReference>
<reference evidence="3 4" key="1">
    <citation type="submission" date="2021-01" db="EMBL/GenBank/DDBJ databases">
        <title>Whole genome shotgun sequence of Planotetraspora mira NBRC 15435.</title>
        <authorList>
            <person name="Komaki H."/>
            <person name="Tamura T."/>
        </authorList>
    </citation>
    <scope>NUCLEOTIDE SEQUENCE [LARGE SCALE GENOMIC DNA]</scope>
    <source>
        <strain evidence="3 4">NBRC 15435</strain>
    </source>
</reference>
<evidence type="ECO:0000256" key="2">
    <source>
        <dbReference type="SAM" id="SignalP"/>
    </source>
</evidence>
<comment type="caution">
    <text evidence="3">The sequence shown here is derived from an EMBL/GenBank/DDBJ whole genome shotgun (WGS) entry which is preliminary data.</text>
</comment>
<feature type="signal peptide" evidence="2">
    <location>
        <begin position="1"/>
        <end position="34"/>
    </location>
</feature>
<dbReference type="PANTHER" id="PTHR44103">
    <property type="entry name" value="PROPROTEIN CONVERTASE P"/>
    <property type="match status" value="1"/>
</dbReference>
<organism evidence="3 4">
    <name type="scientific">Planotetraspora mira</name>
    <dbReference type="NCBI Taxonomy" id="58121"/>
    <lineage>
        <taxon>Bacteria</taxon>
        <taxon>Bacillati</taxon>
        <taxon>Actinomycetota</taxon>
        <taxon>Actinomycetes</taxon>
        <taxon>Streptosporangiales</taxon>
        <taxon>Streptosporangiaceae</taxon>
        <taxon>Planotetraspora</taxon>
    </lineage>
</organism>
<name>A0A8J3X697_9ACTN</name>
<evidence type="ECO:0000313" key="3">
    <source>
        <dbReference type="EMBL" id="GII28549.1"/>
    </source>
</evidence>
<feature type="chain" id="PRO_5035144684" evidence="2">
    <location>
        <begin position="35"/>
        <end position="408"/>
    </location>
</feature>
<dbReference type="EMBL" id="BOOO01000009">
    <property type="protein sequence ID" value="GII28549.1"/>
    <property type="molecule type" value="Genomic_DNA"/>
</dbReference>
<proteinExistence type="predicted"/>
<dbReference type="AlphaFoldDB" id="A0A8J3X697"/>